<sequence length="81" mass="9910">MAKDVYRIDGIRPSIARRILKHVFNGYFFKLQMDKKEKEFKVWMLSEVDGVKIDREDILYFKEHYYGFNFIIINPEELEMI</sequence>
<gene>
    <name evidence="1" type="ORF">LCGC14_2377750</name>
</gene>
<proteinExistence type="predicted"/>
<protein>
    <submittedName>
        <fullName evidence="1">Uncharacterized protein</fullName>
    </submittedName>
</protein>
<reference evidence="1" key="1">
    <citation type="journal article" date="2015" name="Nature">
        <title>Complex archaea that bridge the gap between prokaryotes and eukaryotes.</title>
        <authorList>
            <person name="Spang A."/>
            <person name="Saw J.H."/>
            <person name="Jorgensen S.L."/>
            <person name="Zaremba-Niedzwiedzka K."/>
            <person name="Martijn J."/>
            <person name="Lind A.E."/>
            <person name="van Eijk R."/>
            <person name="Schleper C."/>
            <person name="Guy L."/>
            <person name="Ettema T.J."/>
        </authorList>
    </citation>
    <scope>NUCLEOTIDE SEQUENCE</scope>
</reference>
<dbReference type="AlphaFoldDB" id="A0A0F9CP26"/>
<dbReference type="EMBL" id="LAZR01035191">
    <property type="protein sequence ID" value="KKL28177.1"/>
    <property type="molecule type" value="Genomic_DNA"/>
</dbReference>
<accession>A0A0F9CP26</accession>
<evidence type="ECO:0000313" key="1">
    <source>
        <dbReference type="EMBL" id="KKL28177.1"/>
    </source>
</evidence>
<name>A0A0F9CP26_9ZZZZ</name>
<comment type="caution">
    <text evidence="1">The sequence shown here is derived from an EMBL/GenBank/DDBJ whole genome shotgun (WGS) entry which is preliminary data.</text>
</comment>
<organism evidence="1">
    <name type="scientific">marine sediment metagenome</name>
    <dbReference type="NCBI Taxonomy" id="412755"/>
    <lineage>
        <taxon>unclassified sequences</taxon>
        <taxon>metagenomes</taxon>
        <taxon>ecological metagenomes</taxon>
    </lineage>
</organism>